<organism evidence="3 4">
    <name type="scientific">Nicrophorus vespilloides</name>
    <name type="common">Boreal carrion beetle</name>
    <dbReference type="NCBI Taxonomy" id="110193"/>
    <lineage>
        <taxon>Eukaryota</taxon>
        <taxon>Metazoa</taxon>
        <taxon>Ecdysozoa</taxon>
        <taxon>Arthropoda</taxon>
        <taxon>Hexapoda</taxon>
        <taxon>Insecta</taxon>
        <taxon>Pterygota</taxon>
        <taxon>Neoptera</taxon>
        <taxon>Endopterygota</taxon>
        <taxon>Coleoptera</taxon>
        <taxon>Polyphaga</taxon>
        <taxon>Staphyliniformia</taxon>
        <taxon>Silphidae</taxon>
        <taxon>Nicrophorinae</taxon>
        <taxon>Nicrophorus</taxon>
    </lineage>
</organism>
<keyword evidence="3" id="KW-1185">Reference proteome</keyword>
<protein>
    <submittedName>
        <fullName evidence="4">Uncharacterized protein LOC108560222</fullName>
    </submittedName>
</protein>
<dbReference type="InterPro" id="IPR002068">
    <property type="entry name" value="A-crystallin/Hsp20_dom"/>
</dbReference>
<feature type="domain" description="SHSP" evidence="2">
    <location>
        <begin position="1"/>
        <end position="91"/>
    </location>
</feature>
<gene>
    <name evidence="4" type="primary">LOC108560222</name>
</gene>
<evidence type="ECO:0000256" key="1">
    <source>
        <dbReference type="PROSITE-ProRule" id="PRU00285"/>
    </source>
</evidence>
<evidence type="ECO:0000259" key="2">
    <source>
        <dbReference type="PROSITE" id="PS01031"/>
    </source>
</evidence>
<evidence type="ECO:0000313" key="4">
    <source>
        <dbReference type="RefSeq" id="XP_017773167.1"/>
    </source>
</evidence>
<dbReference type="InterPro" id="IPR008978">
    <property type="entry name" value="HSP20-like_chaperone"/>
</dbReference>
<dbReference type="GeneID" id="108560222"/>
<dbReference type="Gene3D" id="2.60.40.790">
    <property type="match status" value="1"/>
</dbReference>
<reference evidence="4" key="1">
    <citation type="submission" date="2025-08" db="UniProtKB">
        <authorList>
            <consortium name="RefSeq"/>
        </authorList>
    </citation>
    <scope>IDENTIFICATION</scope>
    <source>
        <tissue evidence="4">Whole Larva</tissue>
    </source>
</reference>
<dbReference type="PROSITE" id="PS01031">
    <property type="entry name" value="SHSP"/>
    <property type="match status" value="1"/>
</dbReference>
<dbReference type="RefSeq" id="XP_017773167.1">
    <property type="nucleotide sequence ID" value="XM_017917678.1"/>
</dbReference>
<sequence>MGTIYIHEDRFEAIVDTRGYAPNEIKCLVNEGYLEITATSGQNQLHNGFPTSVEKTLSRKFKMVRPVVPERSVCCLSNDGMLLIAAPWRYP</sequence>
<proteinExistence type="inferred from homology"/>
<dbReference type="Proteomes" id="UP000695000">
    <property type="component" value="Unplaced"/>
</dbReference>
<comment type="similarity">
    <text evidence="1">Belongs to the small heat shock protein (HSP20) family.</text>
</comment>
<dbReference type="CDD" id="cd06526">
    <property type="entry name" value="metazoan_ACD"/>
    <property type="match status" value="1"/>
</dbReference>
<name>A0ABM1MF17_NICVS</name>
<evidence type="ECO:0000313" key="3">
    <source>
        <dbReference type="Proteomes" id="UP000695000"/>
    </source>
</evidence>
<accession>A0ABM1MF17</accession>